<dbReference type="InterPro" id="IPR027039">
    <property type="entry name" value="Crtac1"/>
</dbReference>
<name>A0A3B1ALW7_9ZZZZ</name>
<protein>
    <recommendedName>
        <fullName evidence="2">ASPIC/UnbV domain-containing protein</fullName>
    </recommendedName>
</protein>
<dbReference type="Gene3D" id="2.130.10.130">
    <property type="entry name" value="Integrin alpha, N-terminal"/>
    <property type="match status" value="2"/>
</dbReference>
<dbReference type="SUPFAM" id="SSF69318">
    <property type="entry name" value="Integrin alpha N-terminal domain"/>
    <property type="match status" value="1"/>
</dbReference>
<dbReference type="InterPro" id="IPR013517">
    <property type="entry name" value="FG-GAP"/>
</dbReference>
<evidence type="ECO:0000256" key="1">
    <source>
        <dbReference type="ARBA" id="ARBA00022729"/>
    </source>
</evidence>
<dbReference type="PANTHER" id="PTHR16026">
    <property type="entry name" value="CARTILAGE ACIDIC PROTEIN 1"/>
    <property type="match status" value="1"/>
</dbReference>
<feature type="domain" description="ASPIC/UnbV" evidence="2">
    <location>
        <begin position="563"/>
        <end position="629"/>
    </location>
</feature>
<keyword evidence="1" id="KW-0732">Signal</keyword>
<sequence length="687" mass="74215">MIKIIIMALLTLTCTSALSDVVFNDIAAEKSAGINYGRVASSIDSLLIIYKQDLVTVMDMGDMPTRAHGAPGTALFDYDGDGDLDIYVSNGPKAANSLFTNQLSDSGKLRFIDKGEFSGTAATDQDSTGVCFGDIDNDGDQDLYVLGRSEPNRLFENQGDGRFKNISKTSQTNTHSRSSTACAMGDVNGNGLLDIVVANAFDYTNRHAMVKVAFDLNEHSVLLLNQGGNIFKDVSETSGLQTLAGLPDYGKGGATISWAVALLDYDLDGDADIIFGDEQGFFSPASMGGLDRGYIRIFNNNGKGQFKDVTIEAGTNKYGSWMGIAFGDLNCDGHIDIFGANVGDHILSNMTTFFQPGVLLSRWFLGSAAGTFTDPGIGKLVSTPFGYGAGIADYDNDGDPDIIFHGGLDTGLYKDSSNPGTILKNDNCSANFSLDEVALANSTNHARRNVQGMALGDVNNDGFIDIISVSNFDVPEFIKVEQYPAKTGSPFDKYAKFVPIFYPVDGSKKFADKTGEFEWTGYRFDNGSLSVETSSADNGNAWIKVKTLGTVGLLEKGKVNRDGIGAVIFFTPEKGKLRVQPVLGGASHASQDELEQNFGMARFNTATIEILWPGGTRNRLYDVKKSERLLFPEIPCGFNLSWSTQKDYEACVADSINKLVESGRLKKNVAERFRKSALRAFKESSDL</sequence>
<dbReference type="Pfam" id="PF13517">
    <property type="entry name" value="FG-GAP_3"/>
    <property type="match status" value="2"/>
</dbReference>
<dbReference type="InterPro" id="IPR011519">
    <property type="entry name" value="UnbV_ASPIC"/>
</dbReference>
<dbReference type="AlphaFoldDB" id="A0A3B1ALW7"/>
<dbReference type="EMBL" id="UOFR01000066">
    <property type="protein sequence ID" value="VAW99299.1"/>
    <property type="molecule type" value="Genomic_DNA"/>
</dbReference>
<dbReference type="PANTHER" id="PTHR16026:SF0">
    <property type="entry name" value="CARTILAGE ACIDIC PROTEIN 1"/>
    <property type="match status" value="1"/>
</dbReference>
<proteinExistence type="predicted"/>
<gene>
    <name evidence="3" type="ORF">MNBD_GAMMA21-2726</name>
</gene>
<dbReference type="Pfam" id="PF07593">
    <property type="entry name" value="UnbV_ASPIC"/>
    <property type="match status" value="1"/>
</dbReference>
<dbReference type="InterPro" id="IPR028994">
    <property type="entry name" value="Integrin_alpha_N"/>
</dbReference>
<organism evidence="3">
    <name type="scientific">hydrothermal vent metagenome</name>
    <dbReference type="NCBI Taxonomy" id="652676"/>
    <lineage>
        <taxon>unclassified sequences</taxon>
        <taxon>metagenomes</taxon>
        <taxon>ecological metagenomes</taxon>
    </lineage>
</organism>
<evidence type="ECO:0000259" key="2">
    <source>
        <dbReference type="Pfam" id="PF07593"/>
    </source>
</evidence>
<evidence type="ECO:0000313" key="3">
    <source>
        <dbReference type="EMBL" id="VAW99299.1"/>
    </source>
</evidence>
<reference evidence="3" key="1">
    <citation type="submission" date="2018-06" db="EMBL/GenBank/DDBJ databases">
        <authorList>
            <person name="Zhirakovskaya E."/>
        </authorList>
    </citation>
    <scope>NUCLEOTIDE SEQUENCE</scope>
</reference>
<accession>A0A3B1ALW7</accession>